<proteinExistence type="predicted"/>
<dbReference type="AlphaFoldDB" id="A0AA50HKS8"/>
<organism evidence="2 3">
    <name type="scientific">Erwinia pyri</name>
    <dbReference type="NCBI Taxonomy" id="3062598"/>
    <lineage>
        <taxon>Bacteria</taxon>
        <taxon>Pseudomonadati</taxon>
        <taxon>Pseudomonadota</taxon>
        <taxon>Gammaproteobacteria</taxon>
        <taxon>Enterobacterales</taxon>
        <taxon>Erwiniaceae</taxon>
        <taxon>Erwinia</taxon>
    </lineage>
</organism>
<dbReference type="EMBL" id="CP132353">
    <property type="protein sequence ID" value="WLS77316.1"/>
    <property type="molecule type" value="Genomic_DNA"/>
</dbReference>
<dbReference type="KEGG" id="epi:Q3V30_12530"/>
<dbReference type="Pfam" id="PF18593">
    <property type="entry name" value="CdiI_2"/>
    <property type="match status" value="1"/>
</dbReference>
<evidence type="ECO:0000259" key="1">
    <source>
        <dbReference type="Pfam" id="PF18593"/>
    </source>
</evidence>
<feature type="domain" description="CdiI immunity protein" evidence="1">
    <location>
        <begin position="6"/>
        <end position="97"/>
    </location>
</feature>
<reference evidence="2 3" key="1">
    <citation type="submission" date="2023-07" db="EMBL/GenBank/DDBJ databases">
        <title>Pathogenic bacteria of pear tree diseases.</title>
        <authorList>
            <person name="Zhang Z."/>
            <person name="He L."/>
            <person name="Huang R."/>
        </authorList>
    </citation>
    <scope>NUCLEOTIDE SEQUENCE [LARGE SCALE GENOMIC DNA]</scope>
    <source>
        <strain evidence="2 3">DE2</strain>
    </source>
</reference>
<protein>
    <submittedName>
        <fullName evidence="2">Contact-dependent growth inhibition system immunity protein</fullName>
    </submittedName>
</protein>
<gene>
    <name evidence="2" type="ORF">Q3V30_12530</name>
</gene>
<dbReference type="RefSeq" id="WP_306206117.1">
    <property type="nucleotide sequence ID" value="NZ_CP132353.1"/>
</dbReference>
<accession>A0AA50HKS8</accession>
<sequence>MNINEKYPSLSYLLRCYFNQDFEVLFGNADETLAAYKATETAEERSQMKAEIDYLLALSLSDDELQDILLNKIDCGYYYPNEWSSSEEWLKHISKQMN</sequence>
<dbReference type="InterPro" id="IPR041129">
    <property type="entry name" value="CdiI_2"/>
</dbReference>
<dbReference type="Proteomes" id="UP001228139">
    <property type="component" value="Chromosome"/>
</dbReference>
<evidence type="ECO:0000313" key="3">
    <source>
        <dbReference type="Proteomes" id="UP001228139"/>
    </source>
</evidence>
<dbReference type="CDD" id="cd20687">
    <property type="entry name" value="CdiI_Ykris-like"/>
    <property type="match status" value="1"/>
</dbReference>
<keyword evidence="3" id="KW-1185">Reference proteome</keyword>
<name>A0AA50HKS8_9GAMM</name>
<evidence type="ECO:0000313" key="2">
    <source>
        <dbReference type="EMBL" id="WLS77316.1"/>
    </source>
</evidence>